<evidence type="ECO:0000313" key="1">
    <source>
        <dbReference type="EMBL" id="KAI3692574.1"/>
    </source>
</evidence>
<protein>
    <submittedName>
        <fullName evidence="1">Uncharacterized protein</fullName>
    </submittedName>
</protein>
<reference evidence="1 2" key="2">
    <citation type="journal article" date="2022" name="Mol. Ecol. Resour.">
        <title>The genomes of chicory, endive, great burdock and yacon provide insights into Asteraceae paleo-polyploidization history and plant inulin production.</title>
        <authorList>
            <person name="Fan W."/>
            <person name="Wang S."/>
            <person name="Wang H."/>
            <person name="Wang A."/>
            <person name="Jiang F."/>
            <person name="Liu H."/>
            <person name="Zhao H."/>
            <person name="Xu D."/>
            <person name="Zhang Y."/>
        </authorList>
    </citation>
    <scope>NUCLEOTIDE SEQUENCE [LARGE SCALE GENOMIC DNA]</scope>
    <source>
        <strain evidence="2">cv. Niubang</strain>
    </source>
</reference>
<keyword evidence="2" id="KW-1185">Reference proteome</keyword>
<accession>A0ACB8Z5Q6</accession>
<name>A0ACB8Z5Q6_ARCLA</name>
<gene>
    <name evidence="1" type="ORF">L6452_32391</name>
</gene>
<comment type="caution">
    <text evidence="1">The sequence shown here is derived from an EMBL/GenBank/DDBJ whole genome shotgun (WGS) entry which is preliminary data.</text>
</comment>
<reference evidence="2" key="1">
    <citation type="journal article" date="2022" name="Mol. Ecol. Resour.">
        <title>The genomes of chicory, endive, great burdock and yacon provide insights into Asteraceae palaeo-polyploidization history and plant inulin production.</title>
        <authorList>
            <person name="Fan W."/>
            <person name="Wang S."/>
            <person name="Wang H."/>
            <person name="Wang A."/>
            <person name="Jiang F."/>
            <person name="Liu H."/>
            <person name="Zhao H."/>
            <person name="Xu D."/>
            <person name="Zhang Y."/>
        </authorList>
    </citation>
    <scope>NUCLEOTIDE SEQUENCE [LARGE SCALE GENOMIC DNA]</scope>
    <source>
        <strain evidence="2">cv. Niubang</strain>
    </source>
</reference>
<dbReference type="EMBL" id="CM042057">
    <property type="protein sequence ID" value="KAI3692574.1"/>
    <property type="molecule type" value="Genomic_DNA"/>
</dbReference>
<proteinExistence type="predicted"/>
<sequence>MDRVMELKSFSEAAGKEPCPSPLTPAYIKMRRVNYMENMHHVEELDEDACRSFENHLVKMIAEEGKMRDLVDVEELLYCWKNLKSPVFINLVCRFYGELCHDLFPCKDNHASSS</sequence>
<evidence type="ECO:0000313" key="2">
    <source>
        <dbReference type="Proteomes" id="UP001055879"/>
    </source>
</evidence>
<dbReference type="Proteomes" id="UP001055879">
    <property type="component" value="Linkage Group LG11"/>
</dbReference>
<organism evidence="1 2">
    <name type="scientific">Arctium lappa</name>
    <name type="common">Greater burdock</name>
    <name type="synonym">Lappa major</name>
    <dbReference type="NCBI Taxonomy" id="4217"/>
    <lineage>
        <taxon>Eukaryota</taxon>
        <taxon>Viridiplantae</taxon>
        <taxon>Streptophyta</taxon>
        <taxon>Embryophyta</taxon>
        <taxon>Tracheophyta</taxon>
        <taxon>Spermatophyta</taxon>
        <taxon>Magnoliopsida</taxon>
        <taxon>eudicotyledons</taxon>
        <taxon>Gunneridae</taxon>
        <taxon>Pentapetalae</taxon>
        <taxon>asterids</taxon>
        <taxon>campanulids</taxon>
        <taxon>Asterales</taxon>
        <taxon>Asteraceae</taxon>
        <taxon>Carduoideae</taxon>
        <taxon>Cardueae</taxon>
        <taxon>Arctiinae</taxon>
        <taxon>Arctium</taxon>
    </lineage>
</organism>